<dbReference type="InterPro" id="IPR050210">
    <property type="entry name" value="tRNA_Adenine-N(6)_MTase"/>
</dbReference>
<comment type="caution">
    <text evidence="2">The sequence shown here is derived from an EMBL/GenBank/DDBJ whole genome shotgun (WGS) entry which is preliminary data.</text>
</comment>
<evidence type="ECO:0000259" key="1">
    <source>
        <dbReference type="Pfam" id="PF13847"/>
    </source>
</evidence>
<dbReference type="PROSITE" id="PS00092">
    <property type="entry name" value="N6_MTASE"/>
    <property type="match status" value="1"/>
</dbReference>
<dbReference type="Gene3D" id="3.40.50.150">
    <property type="entry name" value="Vaccinia Virus protein VP39"/>
    <property type="match status" value="1"/>
</dbReference>
<dbReference type="EMBL" id="JAAGRQ010000060">
    <property type="protein sequence ID" value="NDY57752.1"/>
    <property type="molecule type" value="Genomic_DNA"/>
</dbReference>
<dbReference type="PANTHER" id="PTHR47739:SF1">
    <property type="entry name" value="TRNA1(VAL) (ADENINE(37)-N6)-METHYLTRANSFERASE"/>
    <property type="match status" value="1"/>
</dbReference>
<dbReference type="GO" id="GO:0032259">
    <property type="term" value="P:methylation"/>
    <property type="evidence" value="ECO:0007669"/>
    <property type="project" value="UniProtKB-KW"/>
</dbReference>
<dbReference type="PANTHER" id="PTHR47739">
    <property type="entry name" value="TRNA1(VAL) (ADENINE(37)-N6)-METHYLTRANSFERASE"/>
    <property type="match status" value="1"/>
</dbReference>
<proteinExistence type="predicted"/>
<keyword evidence="2" id="KW-0489">Methyltransferase</keyword>
<dbReference type="GO" id="GO:0003676">
    <property type="term" value="F:nucleic acid binding"/>
    <property type="evidence" value="ECO:0007669"/>
    <property type="project" value="InterPro"/>
</dbReference>
<organism evidence="2 3">
    <name type="scientific">Desulfolutivibrio sulfodismutans</name>
    <dbReference type="NCBI Taxonomy" id="63561"/>
    <lineage>
        <taxon>Bacteria</taxon>
        <taxon>Pseudomonadati</taxon>
        <taxon>Thermodesulfobacteriota</taxon>
        <taxon>Desulfovibrionia</taxon>
        <taxon>Desulfovibrionales</taxon>
        <taxon>Desulfovibrionaceae</taxon>
        <taxon>Desulfolutivibrio</taxon>
    </lineage>
</organism>
<dbReference type="RefSeq" id="WP_163302834.1">
    <property type="nucleotide sequence ID" value="NZ_JAAGRQ010000060.1"/>
</dbReference>
<keyword evidence="2" id="KW-0808">Transferase</keyword>
<dbReference type="SUPFAM" id="SSF53335">
    <property type="entry name" value="S-adenosyl-L-methionine-dependent methyltransferases"/>
    <property type="match status" value="1"/>
</dbReference>
<dbReference type="Pfam" id="PF13847">
    <property type="entry name" value="Methyltransf_31"/>
    <property type="match status" value="1"/>
</dbReference>
<reference evidence="2 3" key="1">
    <citation type="submission" date="2020-02" db="EMBL/GenBank/DDBJ databases">
        <title>Comparative genomics of sulfur disproportionating microorganisms.</title>
        <authorList>
            <person name="Ward L.M."/>
            <person name="Bertran E."/>
            <person name="Johnston D.T."/>
        </authorList>
    </citation>
    <scope>NUCLEOTIDE SEQUENCE [LARGE SCALE GENOMIC DNA]</scope>
    <source>
        <strain evidence="2 3">DSM 3696</strain>
    </source>
</reference>
<feature type="domain" description="Methyltransferase" evidence="1">
    <location>
        <begin position="45"/>
        <end position="112"/>
    </location>
</feature>
<protein>
    <submittedName>
        <fullName evidence="2">Methyltransferase domain-containing protein</fullName>
    </submittedName>
</protein>
<dbReference type="InterPro" id="IPR025714">
    <property type="entry name" value="Methyltranfer_dom"/>
</dbReference>
<evidence type="ECO:0000313" key="3">
    <source>
        <dbReference type="Proteomes" id="UP000469724"/>
    </source>
</evidence>
<gene>
    <name evidence="2" type="ORF">G3N56_13530</name>
</gene>
<accession>A0A7K3NNI1</accession>
<dbReference type="GO" id="GO:0008168">
    <property type="term" value="F:methyltransferase activity"/>
    <property type="evidence" value="ECO:0007669"/>
    <property type="project" value="UniProtKB-KW"/>
</dbReference>
<sequence>MENPAPSTDAVRDARALFPRGLTQPESGWRFSLDALLLGAFASPKPGARVLDLGCGCGPAGLWLLLREMCPNATVTGVDISPDMVRAAGENAALLGLTDVFSAHVLDVREVRARAADAPRKGAFRPEPESFGHILCNPPYQPMGAGRRSPHAGRRLARCESCGTLDDFLSAAAFLLANRGGLSVVYPASRLTGLITALTEKNLEPKTLLPVLSRPDHPARLVLVSAVKNGGRELAVLPPLILYRESDGTDGPDAGAPRRLSESALAFCPCLAANP</sequence>
<dbReference type="CDD" id="cd02440">
    <property type="entry name" value="AdoMet_MTases"/>
    <property type="match status" value="1"/>
</dbReference>
<keyword evidence="3" id="KW-1185">Reference proteome</keyword>
<dbReference type="AlphaFoldDB" id="A0A7K3NNI1"/>
<dbReference type="Proteomes" id="UP000469724">
    <property type="component" value="Unassembled WGS sequence"/>
</dbReference>
<evidence type="ECO:0000313" key="2">
    <source>
        <dbReference type="EMBL" id="NDY57752.1"/>
    </source>
</evidence>
<dbReference type="InterPro" id="IPR002052">
    <property type="entry name" value="DNA_methylase_N6_adenine_CS"/>
</dbReference>
<dbReference type="InterPro" id="IPR029063">
    <property type="entry name" value="SAM-dependent_MTases_sf"/>
</dbReference>
<name>A0A7K3NNI1_9BACT</name>